<keyword evidence="1" id="KW-0812">Transmembrane</keyword>
<sequence length="525" mass="60461">MMETFATSFKLKNTYRVNSIIYSIKGLPLVRKILPDSLYKNKGLKVLGNIISAIWEIAGTFLGKIIYITFMIVFMSYLFDTDKGNTFLHIFLFLTLAGSVLNTYLFNPSKDKYYAIIIMNMNANKFALSNYCYSMLRVVIGFMPVTVISGMLYGIPLWICIALPFFVVMSKMTAIALDILKYKKTGTASNENMPTKGYWIFVGIMIAAAYIPPFFGIVINFNIFTILLTLSFIIGIVSLIQIYSFKDYKKLYKLILTTENVYAFKNATSSDAVKINMAKRIDYDKDIASTKSGFAYFHELFVKRHSKLLTKAVKKQTLFIIIIFAMIIMISYIVPDIKENLNTIALTYLPYFVFIMYFLNRGTVITQAMFMNCDHSMLTYKFYRRPTVILSIFKERLKTLIRINLLPSSFIGIGLATLLYVTGGTEDPLNYLVLFISINAISIFFSVHYLVLYYLLQPYNINTKIKNSTYIVVQYLTYFICFFMMQFKLPTLFFGIACIIFSISYCLISLMLVYKLAPKTFKIRL</sequence>
<feature type="transmembrane region" description="Helical" evidence="1">
    <location>
        <begin position="341"/>
        <end position="359"/>
    </location>
</feature>
<keyword evidence="1" id="KW-0472">Membrane</keyword>
<accession>A0A926EBZ6</accession>
<feature type="transmembrane region" description="Helical" evidence="1">
    <location>
        <begin position="155"/>
        <end position="177"/>
    </location>
</feature>
<gene>
    <name evidence="2" type="ORF">H8692_09430</name>
</gene>
<feature type="transmembrane region" description="Helical" evidence="1">
    <location>
        <begin position="403"/>
        <end position="423"/>
    </location>
</feature>
<feature type="transmembrane region" description="Helical" evidence="1">
    <location>
        <begin position="468"/>
        <end position="487"/>
    </location>
</feature>
<dbReference type="EMBL" id="JACRTA010000003">
    <property type="protein sequence ID" value="MBC8568977.1"/>
    <property type="molecule type" value="Genomic_DNA"/>
</dbReference>
<feature type="transmembrane region" description="Helical" evidence="1">
    <location>
        <begin position="50"/>
        <end position="75"/>
    </location>
</feature>
<dbReference type="AlphaFoldDB" id="A0A926EBZ6"/>
<proteinExistence type="predicted"/>
<reference evidence="2" key="1">
    <citation type="submission" date="2020-08" db="EMBL/GenBank/DDBJ databases">
        <title>Genome public.</title>
        <authorList>
            <person name="Liu C."/>
            <person name="Sun Q."/>
        </authorList>
    </citation>
    <scope>NUCLEOTIDE SEQUENCE</scope>
    <source>
        <strain evidence="2">NSJ-24</strain>
    </source>
</reference>
<dbReference type="RefSeq" id="WP_187525566.1">
    <property type="nucleotide sequence ID" value="NZ_JACRTA010000003.1"/>
</dbReference>
<protein>
    <submittedName>
        <fullName evidence="2">Uncharacterized protein</fullName>
    </submittedName>
</protein>
<comment type="caution">
    <text evidence="2">The sequence shown here is derived from an EMBL/GenBank/DDBJ whole genome shotgun (WGS) entry which is preliminary data.</text>
</comment>
<evidence type="ECO:0000313" key="2">
    <source>
        <dbReference type="EMBL" id="MBC8568977.1"/>
    </source>
</evidence>
<name>A0A926EBZ6_9FIRM</name>
<dbReference type="Proteomes" id="UP000610862">
    <property type="component" value="Unassembled WGS sequence"/>
</dbReference>
<feature type="transmembrane region" description="Helical" evidence="1">
    <location>
        <begin position="429"/>
        <end position="456"/>
    </location>
</feature>
<feature type="transmembrane region" description="Helical" evidence="1">
    <location>
        <begin position="198"/>
        <end position="217"/>
    </location>
</feature>
<feature type="transmembrane region" description="Helical" evidence="1">
    <location>
        <begin position="87"/>
        <end position="107"/>
    </location>
</feature>
<keyword evidence="3" id="KW-1185">Reference proteome</keyword>
<organism evidence="2 3">
    <name type="scientific">Lentihominibacter hominis</name>
    <dbReference type="NCBI Taxonomy" id="2763645"/>
    <lineage>
        <taxon>Bacteria</taxon>
        <taxon>Bacillati</taxon>
        <taxon>Bacillota</taxon>
        <taxon>Clostridia</taxon>
        <taxon>Peptostreptococcales</taxon>
        <taxon>Anaerovoracaceae</taxon>
        <taxon>Lentihominibacter</taxon>
    </lineage>
</organism>
<feature type="transmembrane region" description="Helical" evidence="1">
    <location>
        <begin position="223"/>
        <end position="245"/>
    </location>
</feature>
<feature type="transmembrane region" description="Helical" evidence="1">
    <location>
        <begin position="128"/>
        <end position="149"/>
    </location>
</feature>
<keyword evidence="1" id="KW-1133">Transmembrane helix</keyword>
<feature type="transmembrane region" description="Helical" evidence="1">
    <location>
        <begin position="493"/>
        <end position="514"/>
    </location>
</feature>
<evidence type="ECO:0000256" key="1">
    <source>
        <dbReference type="SAM" id="Phobius"/>
    </source>
</evidence>
<evidence type="ECO:0000313" key="3">
    <source>
        <dbReference type="Proteomes" id="UP000610862"/>
    </source>
</evidence>
<feature type="transmembrane region" description="Helical" evidence="1">
    <location>
        <begin position="317"/>
        <end position="335"/>
    </location>
</feature>